<evidence type="ECO:0000256" key="2">
    <source>
        <dbReference type="ARBA" id="ARBA00023136"/>
    </source>
</evidence>
<evidence type="ECO:0000313" key="5">
    <source>
        <dbReference type="Proteomes" id="UP000554286"/>
    </source>
</evidence>
<dbReference type="Proteomes" id="UP000554286">
    <property type="component" value="Unassembled WGS sequence"/>
</dbReference>
<proteinExistence type="predicted"/>
<dbReference type="AlphaFoldDB" id="A0A7W6RGB9"/>
<dbReference type="SUPFAM" id="SSF56935">
    <property type="entry name" value="Porins"/>
    <property type="match status" value="1"/>
</dbReference>
<name>A0A7W6RGB9_9PROT</name>
<dbReference type="RefSeq" id="WP_184048566.1">
    <property type="nucleotide sequence ID" value="NZ_JACIGK010000046.1"/>
</dbReference>
<keyword evidence="2" id="KW-0472">Membrane</keyword>
<keyword evidence="3" id="KW-0998">Cell outer membrane</keyword>
<comment type="caution">
    <text evidence="4">The sequence shown here is derived from an EMBL/GenBank/DDBJ whole genome shotgun (WGS) entry which is preliminary data.</text>
</comment>
<dbReference type="InterPro" id="IPR036942">
    <property type="entry name" value="Beta-barrel_TonB_sf"/>
</dbReference>
<evidence type="ECO:0000313" key="4">
    <source>
        <dbReference type="EMBL" id="MBB4268059.1"/>
    </source>
</evidence>
<keyword evidence="5" id="KW-1185">Reference proteome</keyword>
<comment type="subcellular location">
    <subcellularLocation>
        <location evidence="1">Cell outer membrane</location>
    </subcellularLocation>
</comment>
<dbReference type="EMBL" id="JACIGK010000046">
    <property type="protein sequence ID" value="MBB4268059.1"/>
    <property type="molecule type" value="Genomic_DNA"/>
</dbReference>
<dbReference type="Gene3D" id="2.40.170.20">
    <property type="entry name" value="TonB-dependent receptor, beta-barrel domain"/>
    <property type="match status" value="1"/>
</dbReference>
<protein>
    <submittedName>
        <fullName evidence="4">Outer membrane receptor protein involved in Fe transport</fullName>
    </submittedName>
</protein>
<gene>
    <name evidence="4" type="ORF">GGD89_003713</name>
</gene>
<organism evidence="4 5">
    <name type="scientific">Roseospira visakhapatnamensis</name>
    <dbReference type="NCBI Taxonomy" id="390880"/>
    <lineage>
        <taxon>Bacteria</taxon>
        <taxon>Pseudomonadati</taxon>
        <taxon>Pseudomonadota</taxon>
        <taxon>Alphaproteobacteria</taxon>
        <taxon>Rhodospirillales</taxon>
        <taxon>Rhodospirillaceae</taxon>
        <taxon>Roseospira</taxon>
    </lineage>
</organism>
<evidence type="ECO:0000256" key="1">
    <source>
        <dbReference type="ARBA" id="ARBA00004442"/>
    </source>
</evidence>
<reference evidence="4 5" key="1">
    <citation type="submission" date="2020-08" db="EMBL/GenBank/DDBJ databases">
        <title>Genome sequencing of Purple Non-Sulfur Bacteria from various extreme environments.</title>
        <authorList>
            <person name="Mayer M."/>
        </authorList>
    </citation>
    <scope>NUCLEOTIDE SEQUENCE [LARGE SCALE GENOMIC DNA]</scope>
    <source>
        <strain evidence="4 5">JA131</strain>
    </source>
</reference>
<sequence>MPDFLVFKDPMLTSTIRNQYVGERPGDPENNFDLDSYHKLDVRVGLSTDNAELYFRADNLLDDHYDLYGYYYSAMIPGRSDASIGGPARGRSFVVGAAYHF</sequence>
<evidence type="ECO:0000256" key="3">
    <source>
        <dbReference type="ARBA" id="ARBA00023237"/>
    </source>
</evidence>
<keyword evidence="4" id="KW-0675">Receptor</keyword>
<dbReference type="GO" id="GO:0009279">
    <property type="term" value="C:cell outer membrane"/>
    <property type="evidence" value="ECO:0007669"/>
    <property type="project" value="UniProtKB-SubCell"/>
</dbReference>
<accession>A0A7W6RGB9</accession>